<proteinExistence type="inferred from homology"/>
<keyword evidence="5 6" id="KW-0456">Lyase</keyword>
<keyword evidence="8" id="KW-1185">Reference proteome</keyword>
<feature type="non-terminal residue" evidence="7">
    <location>
        <position position="227"/>
    </location>
</feature>
<evidence type="ECO:0000256" key="2">
    <source>
        <dbReference type="ARBA" id="ARBA00009533"/>
    </source>
</evidence>
<organism evidence="7 8">
    <name type="scientific">Acromyrmex charruanus</name>
    <dbReference type="NCBI Taxonomy" id="2715315"/>
    <lineage>
        <taxon>Eukaryota</taxon>
        <taxon>Metazoa</taxon>
        <taxon>Ecdysozoa</taxon>
        <taxon>Arthropoda</taxon>
        <taxon>Hexapoda</taxon>
        <taxon>Insecta</taxon>
        <taxon>Pterygota</taxon>
        <taxon>Neoptera</taxon>
        <taxon>Endopterygota</taxon>
        <taxon>Hymenoptera</taxon>
        <taxon>Apocrita</taxon>
        <taxon>Aculeata</taxon>
        <taxon>Formicoidea</taxon>
        <taxon>Formicidae</taxon>
        <taxon>Myrmicinae</taxon>
        <taxon>Acromyrmex</taxon>
    </lineage>
</organism>
<dbReference type="Gene3D" id="3.40.640.10">
    <property type="entry name" value="Type I PLP-dependent aspartate aminotransferase-like (Major domain)"/>
    <property type="match status" value="2"/>
</dbReference>
<evidence type="ECO:0000256" key="4">
    <source>
        <dbReference type="ARBA" id="ARBA00022898"/>
    </source>
</evidence>
<dbReference type="InterPro" id="IPR015421">
    <property type="entry name" value="PyrdxlP-dep_Trfase_major"/>
</dbReference>
<dbReference type="InterPro" id="IPR015424">
    <property type="entry name" value="PyrdxlP-dep_Trfase"/>
</dbReference>
<dbReference type="GO" id="GO:0005737">
    <property type="term" value="C:cytoplasm"/>
    <property type="evidence" value="ECO:0007669"/>
    <property type="project" value="TreeGrafter"/>
</dbReference>
<dbReference type="SUPFAM" id="SSF53383">
    <property type="entry name" value="PLP-dependent transferases"/>
    <property type="match status" value="1"/>
</dbReference>
<dbReference type="GO" id="GO:0030170">
    <property type="term" value="F:pyridoxal phosphate binding"/>
    <property type="evidence" value="ECO:0007669"/>
    <property type="project" value="InterPro"/>
</dbReference>
<dbReference type="Proteomes" id="UP000669903">
    <property type="component" value="Unassembled WGS sequence"/>
</dbReference>
<dbReference type="InterPro" id="IPR002129">
    <property type="entry name" value="PyrdxlP-dep_de-COase"/>
</dbReference>
<accession>A0A836FMI1</accession>
<comment type="similarity">
    <text evidence="2 6">Belongs to the group II decarboxylase family.</text>
</comment>
<evidence type="ECO:0000313" key="7">
    <source>
        <dbReference type="EMBL" id="KAG5340009.1"/>
    </source>
</evidence>
<reference evidence="7" key="1">
    <citation type="submission" date="2020-03" db="EMBL/GenBank/DDBJ databases">
        <title>Relaxed selection underlies rapid genomic changes in the transitions from sociality to social parasitism in ants.</title>
        <authorList>
            <person name="Bi X."/>
        </authorList>
    </citation>
    <scope>NUCLEOTIDE SEQUENCE</scope>
    <source>
        <strain evidence="7">BGI-DK2014a</strain>
        <tissue evidence="7">Whole body</tissue>
    </source>
</reference>
<dbReference type="Pfam" id="PF00282">
    <property type="entry name" value="Pyridoxal_deC"/>
    <property type="match status" value="1"/>
</dbReference>
<evidence type="ECO:0000256" key="6">
    <source>
        <dbReference type="RuleBase" id="RU000382"/>
    </source>
</evidence>
<comment type="cofactor">
    <cofactor evidence="1 6">
        <name>pyridoxal 5'-phosphate</name>
        <dbReference type="ChEBI" id="CHEBI:597326"/>
    </cofactor>
</comment>
<keyword evidence="3" id="KW-0210">Decarboxylase</keyword>
<evidence type="ECO:0000313" key="8">
    <source>
        <dbReference type="Proteomes" id="UP000669903"/>
    </source>
</evidence>
<dbReference type="GO" id="GO:0016831">
    <property type="term" value="F:carboxy-lyase activity"/>
    <property type="evidence" value="ECO:0007669"/>
    <property type="project" value="UniProtKB-KW"/>
</dbReference>
<dbReference type="AlphaFoldDB" id="A0A836FMI1"/>
<feature type="non-terminal residue" evidence="7">
    <location>
        <position position="1"/>
    </location>
</feature>
<evidence type="ECO:0000256" key="5">
    <source>
        <dbReference type="ARBA" id="ARBA00023239"/>
    </source>
</evidence>
<evidence type="ECO:0000256" key="1">
    <source>
        <dbReference type="ARBA" id="ARBA00001933"/>
    </source>
</evidence>
<comment type="caution">
    <text evidence="7">The sequence shown here is derived from an EMBL/GenBank/DDBJ whole genome shotgun (WGS) entry which is preliminary data.</text>
</comment>
<keyword evidence="4 6" id="KW-0663">Pyridoxal phosphate</keyword>
<protein>
    <submittedName>
        <fullName evidence="7">DCE1 decarboxylase</fullName>
    </submittedName>
</protein>
<dbReference type="PANTHER" id="PTHR45677:SF8">
    <property type="entry name" value="CYSTEINE SULFINIC ACID DECARBOXYLASE"/>
    <property type="match status" value="1"/>
</dbReference>
<evidence type="ECO:0000256" key="3">
    <source>
        <dbReference type="ARBA" id="ARBA00022793"/>
    </source>
</evidence>
<sequence length="227" mass="26139">TLKLMGYPICGEDIMMPDDNISITYAMMLARKKVLDQVKTKGLYGNVSLVCLTSECGDYFIRTASHMDMKDLTKVLKKIKMQQKIPFFTNATAGTPMFGAIDPLRKIYDNCLKWKMWLHIDAHINGALMFSKCFRYKLRGIERSVTWNLHNMLGIPYQCSLILIKSRFKWDRSSCIQFSTDVKTVQCSRKQLNLDNFFRIVVKCHPPSPESSMNYILIQIEKAGANL</sequence>
<name>A0A836FMI1_9HYME</name>
<dbReference type="EMBL" id="JAANIC010003468">
    <property type="protein sequence ID" value="KAG5340009.1"/>
    <property type="molecule type" value="Genomic_DNA"/>
</dbReference>
<gene>
    <name evidence="7" type="primary">Gad1_1</name>
    <name evidence="7" type="ORF">G6Z76_0010224</name>
</gene>
<dbReference type="GO" id="GO:0019752">
    <property type="term" value="P:carboxylic acid metabolic process"/>
    <property type="evidence" value="ECO:0007669"/>
    <property type="project" value="InterPro"/>
</dbReference>
<dbReference type="PANTHER" id="PTHR45677">
    <property type="entry name" value="GLUTAMATE DECARBOXYLASE-RELATED"/>
    <property type="match status" value="1"/>
</dbReference>